<evidence type="ECO:0000256" key="1">
    <source>
        <dbReference type="SAM" id="MobiDB-lite"/>
    </source>
</evidence>
<dbReference type="RefSeq" id="WP_132972732.1">
    <property type="nucleotide sequence ID" value="NZ_SMFX01000001.1"/>
</dbReference>
<proteinExistence type="predicted"/>
<feature type="compositionally biased region" description="Basic and acidic residues" evidence="1">
    <location>
        <begin position="854"/>
        <end position="872"/>
    </location>
</feature>
<dbReference type="Proteomes" id="UP000295707">
    <property type="component" value="Unassembled WGS sequence"/>
</dbReference>
<organism evidence="2 3">
    <name type="scientific">Thiogranum longum</name>
    <dbReference type="NCBI Taxonomy" id="1537524"/>
    <lineage>
        <taxon>Bacteria</taxon>
        <taxon>Pseudomonadati</taxon>
        <taxon>Pseudomonadota</taxon>
        <taxon>Gammaproteobacteria</taxon>
        <taxon>Chromatiales</taxon>
        <taxon>Ectothiorhodospiraceae</taxon>
        <taxon>Thiogranum</taxon>
    </lineage>
</organism>
<evidence type="ECO:0000313" key="2">
    <source>
        <dbReference type="EMBL" id="TCK18699.1"/>
    </source>
</evidence>
<feature type="region of interest" description="Disordered" evidence="1">
    <location>
        <begin position="836"/>
        <end position="874"/>
    </location>
</feature>
<dbReference type="AlphaFoldDB" id="A0A4R1HH55"/>
<evidence type="ECO:0000313" key="3">
    <source>
        <dbReference type="Proteomes" id="UP000295707"/>
    </source>
</evidence>
<accession>A0A4R1HH55</accession>
<keyword evidence="3" id="KW-1185">Reference proteome</keyword>
<gene>
    <name evidence="2" type="ORF">DFR30_1982</name>
</gene>
<reference evidence="2 3" key="1">
    <citation type="submission" date="2019-03" db="EMBL/GenBank/DDBJ databases">
        <title>Genomic Encyclopedia of Type Strains, Phase IV (KMG-IV): sequencing the most valuable type-strain genomes for metagenomic binning, comparative biology and taxonomic classification.</title>
        <authorList>
            <person name="Goeker M."/>
        </authorList>
    </citation>
    <scope>NUCLEOTIDE SEQUENCE [LARGE SCALE GENOMIC DNA]</scope>
    <source>
        <strain evidence="2 3">DSM 19610</strain>
    </source>
</reference>
<comment type="caution">
    <text evidence="2">The sequence shown here is derived from an EMBL/GenBank/DDBJ whole genome shotgun (WGS) entry which is preliminary data.</text>
</comment>
<name>A0A4R1HH55_9GAMM</name>
<protein>
    <submittedName>
        <fullName evidence="2">Uncharacterized protein</fullName>
    </submittedName>
</protein>
<sequence length="1009" mass="113013">MLFRQALMAFPGKTLLALLVSAGLVFLSPLIAADDSPVQPVKKTIKPPASYSLNEFLGLWESGKNNDPIALVPQDPEVEAFIYRIEAHTNKRIWKGTYTPFQAGDIRREHEGDIELKYTPTADEINPEIPEWARKQVAGTLTWSLQLSKPPQCGQPSLLAKWYPGEVRWSDGDATTERRAWVAGEGKPRGGTIRKIKLEMPDALASSVLLLRLPLQTDALQRPLEGLVEGQLFHVDVYLPYKVARAQGENLSVSVRGQDGGLTGTLQLKSGAMRKGRPVHYTHYVPAMMGDNPTFASQSYLNEIGNHWQRLDLDLINGEVVKFSFGEAMERVRVYKTPLKRKLARYMESIPRLRGLFSEEMTSPVTLKPAKESAHTKLQMLKNMDSIVHNPTMPEYLRLEVAERYQPLLNHDYRLQLPREIYIHGTPYPAAGKIEDDYTRLGKNLRSGYYDNVVWTGHYEMNTITVNVSWLQKKKIRNALNAFHKDITYALYDWTLENAALGIPNTHISFGNFGELYSIFSGNDPYGKKLGQSERLRIASSVFFSSLLDWSQGKYIDHLSENTSAKHDLQQKRKFEHEVIDHQLKAIKQKKALEGRMPSSVSSEKLAIAEPVLASQPIDNNSLPPVRCGVPDTPDSSNLPQHDPSDLNAVKAMYGENANYDTGQTPEWTPQQFQTCNQGAIAIGHAEQTGNHLNEFSALKVLVEAGEISFDDVKPSYASHPMVNGWKEDYSIALIHAMEGETLQLPNGKLLSNEALATWRKNGWRIKQVVNVKNSDYLHAVDVQKFTRNAEGCIIDVEFGDSAYGRRISMPVRDFDDLKADYPLLLYRFKDKDGNPAGTGKTRLSKKSPLDSTADSHSEGRIPKTSNKRSDPESWIYTHKRDLKPIVEDFYKGKDEPVPPLHVTQLSGFKGIIKDRYLTLTNGANFSREGIGVSRVGRYAIRVRKGSEGYVELVPSGNATGLVAIYWKDGIGNGTRNTARIPAKHLEYFDPGTGPGTEAWKAIPQPPGN</sequence>
<dbReference type="EMBL" id="SMFX01000001">
    <property type="protein sequence ID" value="TCK18699.1"/>
    <property type="molecule type" value="Genomic_DNA"/>
</dbReference>